<dbReference type="NCBIfam" id="TIGR03347">
    <property type="entry name" value="VI_chp_1"/>
    <property type="match status" value="1"/>
</dbReference>
<dbReference type="InterPro" id="IPR010732">
    <property type="entry name" value="T6SS_TssG-like"/>
</dbReference>
<dbReference type="Pfam" id="PF06996">
    <property type="entry name" value="T6SS_TssG"/>
    <property type="match status" value="1"/>
</dbReference>
<comment type="caution">
    <text evidence="2">The sequence shown here is derived from an EMBL/GenBank/DDBJ whole genome shotgun (WGS) entry which is preliminary data.</text>
</comment>
<feature type="region of interest" description="Disordered" evidence="1">
    <location>
        <begin position="31"/>
        <end position="69"/>
    </location>
</feature>
<dbReference type="PANTHER" id="PTHR35564">
    <property type="match status" value="1"/>
</dbReference>
<gene>
    <name evidence="2" type="primary">tssG</name>
    <name evidence="2" type="ORF">ACHFJ0_03585</name>
</gene>
<evidence type="ECO:0000313" key="2">
    <source>
        <dbReference type="EMBL" id="MFH5773307.1"/>
    </source>
</evidence>
<name>A0ABW7LK69_9RHOB</name>
<protein>
    <submittedName>
        <fullName evidence="2">Type VI secretion system baseplate subunit TssG</fullName>
    </submittedName>
</protein>
<dbReference type="Proteomes" id="UP001609376">
    <property type="component" value="Unassembled WGS sequence"/>
</dbReference>
<dbReference type="EMBL" id="JBIMPR010000002">
    <property type="protein sequence ID" value="MFH5773307.1"/>
    <property type="molecule type" value="Genomic_DNA"/>
</dbReference>
<proteinExistence type="predicted"/>
<keyword evidence="3" id="KW-1185">Reference proteome</keyword>
<reference evidence="2 3" key="1">
    <citation type="submission" date="2024-10" db="EMBL/GenBank/DDBJ databases">
        <title>Paracoccus drimophilus sp. nov., a novel bacterium from corn roots in Hunan.</title>
        <authorList>
            <person name="Li X."/>
        </authorList>
    </citation>
    <scope>NUCLEOTIDE SEQUENCE [LARGE SCALE GENOMIC DNA]</scope>
    <source>
        <strain evidence="2 3">NGMCC 1.201697</strain>
    </source>
</reference>
<dbReference type="PANTHER" id="PTHR35564:SF4">
    <property type="entry name" value="CYTOPLASMIC PROTEIN"/>
    <property type="match status" value="1"/>
</dbReference>
<evidence type="ECO:0000313" key="3">
    <source>
        <dbReference type="Proteomes" id="UP001609376"/>
    </source>
</evidence>
<evidence type="ECO:0000256" key="1">
    <source>
        <dbReference type="SAM" id="MobiDB-lite"/>
    </source>
</evidence>
<organism evidence="2 3">
    <name type="scientific">Paracoccus broussonetiae subsp. drimophilus</name>
    <dbReference type="NCBI Taxonomy" id="3373869"/>
    <lineage>
        <taxon>Bacteria</taxon>
        <taxon>Pseudomonadati</taxon>
        <taxon>Pseudomonadota</taxon>
        <taxon>Alphaproteobacteria</taxon>
        <taxon>Rhodobacterales</taxon>
        <taxon>Paracoccaceae</taxon>
        <taxon>Paracoccus</taxon>
        <taxon>Paracoccus broussonetiae</taxon>
    </lineage>
</organism>
<accession>A0ABW7LK69</accession>
<sequence length="333" mass="36744">MTHYDHLVASFPRFHLFHALRVIEAHFADHPPLGTARRPREDPLRLGQDPSTAFPPHTITRFDPPDGAGRGQLRQQAFGLFGPHGPLPLHLTDYARDRMINQRDPTLVAFADLLTHRLAQLFYRAWTTGQPAADLDRGMGGRIERKIAALSGHAGPAFQNRDAMPDLARRHFAAFLSPGPRHPDGLRAIVSTFFDTGVAVEEFVGCWLELEPDDRWQLGSGSGLGLGTCIGERVWSRTAKFRLRLGPLSRADYDRILPGTPALERLAAIVRNYCGLALDWDVVLVLRADQVPQTCLDGDTRLGLTSWLGARPSAADADDLHLSPPEMADRAAA</sequence>